<proteinExistence type="predicted"/>
<dbReference type="InterPro" id="IPR018466">
    <property type="entry name" value="Kre9/Knh1-like_N"/>
</dbReference>
<feature type="signal peptide" evidence="2">
    <location>
        <begin position="1"/>
        <end position="26"/>
    </location>
</feature>
<protein>
    <recommendedName>
        <fullName evidence="3">Yeast cell wall synthesis Kre9/Knh1-like N-terminal domain-containing protein</fullName>
    </recommendedName>
</protein>
<dbReference type="Proteomes" id="UP000313359">
    <property type="component" value="Unassembled WGS sequence"/>
</dbReference>
<feature type="domain" description="Yeast cell wall synthesis Kre9/Knh1-like N-terminal" evidence="3">
    <location>
        <begin position="41"/>
        <end position="127"/>
    </location>
</feature>
<reference evidence="4" key="1">
    <citation type="journal article" date="2018" name="Genome Biol. Evol.">
        <title>Genomics and development of Lentinus tigrinus, a white-rot wood-decaying mushroom with dimorphic fruiting bodies.</title>
        <authorList>
            <person name="Wu B."/>
            <person name="Xu Z."/>
            <person name="Knudson A."/>
            <person name="Carlson A."/>
            <person name="Chen N."/>
            <person name="Kovaka S."/>
            <person name="LaButti K."/>
            <person name="Lipzen A."/>
            <person name="Pennachio C."/>
            <person name="Riley R."/>
            <person name="Schakwitz W."/>
            <person name="Umezawa K."/>
            <person name="Ohm R.A."/>
            <person name="Grigoriev I.V."/>
            <person name="Nagy L.G."/>
            <person name="Gibbons J."/>
            <person name="Hibbett D."/>
        </authorList>
    </citation>
    <scope>NUCLEOTIDE SEQUENCE [LARGE SCALE GENOMIC DNA]</scope>
    <source>
        <strain evidence="4">ALCF2SS1-6</strain>
    </source>
</reference>
<dbReference type="Pfam" id="PF10342">
    <property type="entry name" value="Kre9_KNH"/>
    <property type="match status" value="1"/>
</dbReference>
<evidence type="ECO:0000256" key="1">
    <source>
        <dbReference type="ARBA" id="ARBA00022729"/>
    </source>
</evidence>
<dbReference type="STRING" id="1328759.A0A5C2RZL3"/>
<dbReference type="AlphaFoldDB" id="A0A5C2RZL3"/>
<keyword evidence="1 2" id="KW-0732">Signal</keyword>
<dbReference type="OrthoDB" id="2317741at2759"/>
<accession>A0A5C2RZL3</accession>
<gene>
    <name evidence="4" type="ORF">L227DRAFT_656251</name>
</gene>
<dbReference type="EMBL" id="ML122288">
    <property type="protein sequence ID" value="RPD56418.1"/>
    <property type="molecule type" value="Genomic_DNA"/>
</dbReference>
<evidence type="ECO:0000256" key="2">
    <source>
        <dbReference type="SAM" id="SignalP"/>
    </source>
</evidence>
<sequence length="131" mass="14522">MFAQTSSARCLLFFTAILGALEVAHAVPSMRDVYVPHVIYPCKGALWHPGQTYNVTWDASSPPNRITNPVGKIYLRKGEHTTDVILAKDFNITDGHVNFMLPKVQNGGDYKVVLFGDSGNFSDEFTITETE</sequence>
<organism evidence="4 5">
    <name type="scientific">Lentinus tigrinus ALCF2SS1-6</name>
    <dbReference type="NCBI Taxonomy" id="1328759"/>
    <lineage>
        <taxon>Eukaryota</taxon>
        <taxon>Fungi</taxon>
        <taxon>Dikarya</taxon>
        <taxon>Basidiomycota</taxon>
        <taxon>Agaricomycotina</taxon>
        <taxon>Agaricomycetes</taxon>
        <taxon>Polyporales</taxon>
        <taxon>Polyporaceae</taxon>
        <taxon>Lentinus</taxon>
    </lineage>
</organism>
<evidence type="ECO:0000259" key="3">
    <source>
        <dbReference type="Pfam" id="PF10342"/>
    </source>
</evidence>
<name>A0A5C2RZL3_9APHY</name>
<feature type="chain" id="PRO_5023111912" description="Yeast cell wall synthesis Kre9/Knh1-like N-terminal domain-containing protein" evidence="2">
    <location>
        <begin position="27"/>
        <end position="131"/>
    </location>
</feature>
<evidence type="ECO:0000313" key="5">
    <source>
        <dbReference type="Proteomes" id="UP000313359"/>
    </source>
</evidence>
<evidence type="ECO:0000313" key="4">
    <source>
        <dbReference type="EMBL" id="RPD56418.1"/>
    </source>
</evidence>
<keyword evidence="5" id="KW-1185">Reference proteome</keyword>